<proteinExistence type="predicted"/>
<dbReference type="Pfam" id="PF03108">
    <property type="entry name" value="DBD_Tnp_Mut"/>
    <property type="match status" value="1"/>
</dbReference>
<accession>A0A0A9EX55</accession>
<name>A0A0A9EX55_ARUDO</name>
<organism evidence="3">
    <name type="scientific">Arundo donax</name>
    <name type="common">Giant reed</name>
    <name type="synonym">Donax arundinaceus</name>
    <dbReference type="NCBI Taxonomy" id="35708"/>
    <lineage>
        <taxon>Eukaryota</taxon>
        <taxon>Viridiplantae</taxon>
        <taxon>Streptophyta</taxon>
        <taxon>Embryophyta</taxon>
        <taxon>Tracheophyta</taxon>
        <taxon>Spermatophyta</taxon>
        <taxon>Magnoliopsida</taxon>
        <taxon>Liliopsida</taxon>
        <taxon>Poales</taxon>
        <taxon>Poaceae</taxon>
        <taxon>PACMAD clade</taxon>
        <taxon>Arundinoideae</taxon>
        <taxon>Arundineae</taxon>
        <taxon>Arundo</taxon>
    </lineage>
</organism>
<sequence>MVRICDEMQLAEMKWAIRQFTISVKIVDDDSAHHSPDSPTSELALVVVPSERDVNADEMIAAPTTVGNEALVPSNTAENEQEGPSATADKEMPCPNSYPEAPPPADDGYPEVEPGQFAEEDDEPVSINMEGQYSHIFEMELEPVTNKGAATQPEEPIRIALEDTVNEADEHGDAGIPDIPYFCHDKENPTIQIKATFSDKVTFVLALRQNAIKEEYDFHIEHSDSDRFRARCTNRECGWRIHASRLKPEKTLMVCVMCAEYFLFTSDYFSYASF</sequence>
<protein>
    <recommendedName>
        <fullName evidence="2">Transposase MuDR plant domain-containing protein</fullName>
    </recommendedName>
</protein>
<evidence type="ECO:0000256" key="1">
    <source>
        <dbReference type="SAM" id="MobiDB-lite"/>
    </source>
</evidence>
<dbReference type="EMBL" id="GBRH01193249">
    <property type="protein sequence ID" value="JAE04647.1"/>
    <property type="molecule type" value="Transcribed_RNA"/>
</dbReference>
<feature type="region of interest" description="Disordered" evidence="1">
    <location>
        <begin position="65"/>
        <end position="123"/>
    </location>
</feature>
<dbReference type="AlphaFoldDB" id="A0A0A9EX55"/>
<reference evidence="3" key="2">
    <citation type="journal article" date="2015" name="Data Brief">
        <title>Shoot transcriptome of the giant reed, Arundo donax.</title>
        <authorList>
            <person name="Barrero R.A."/>
            <person name="Guerrero F.D."/>
            <person name="Moolhuijzen P."/>
            <person name="Goolsby J.A."/>
            <person name="Tidwell J."/>
            <person name="Bellgard S.E."/>
            <person name="Bellgard M.I."/>
        </authorList>
    </citation>
    <scope>NUCLEOTIDE SEQUENCE</scope>
    <source>
        <tissue evidence="3">Shoot tissue taken approximately 20 cm above the soil surface</tissue>
    </source>
</reference>
<reference evidence="3" key="1">
    <citation type="submission" date="2014-09" db="EMBL/GenBank/DDBJ databases">
        <authorList>
            <person name="Magalhaes I.L.F."/>
            <person name="Oliveira U."/>
            <person name="Santos F.R."/>
            <person name="Vidigal T.H.D.A."/>
            <person name="Brescovit A.D."/>
            <person name="Santos A.J."/>
        </authorList>
    </citation>
    <scope>NUCLEOTIDE SEQUENCE</scope>
    <source>
        <tissue evidence="3">Shoot tissue taken approximately 20 cm above the soil surface</tissue>
    </source>
</reference>
<feature type="domain" description="Transposase MuDR plant" evidence="2">
    <location>
        <begin position="197"/>
        <end position="254"/>
    </location>
</feature>
<evidence type="ECO:0000259" key="2">
    <source>
        <dbReference type="Pfam" id="PF03108"/>
    </source>
</evidence>
<dbReference type="InterPro" id="IPR004332">
    <property type="entry name" value="Transposase_MuDR"/>
</dbReference>
<feature type="compositionally biased region" description="Polar residues" evidence="1">
    <location>
        <begin position="73"/>
        <end position="84"/>
    </location>
</feature>
<evidence type="ECO:0000313" key="3">
    <source>
        <dbReference type="EMBL" id="JAE04647.1"/>
    </source>
</evidence>